<evidence type="ECO:0000256" key="1">
    <source>
        <dbReference type="SAM" id="MobiDB-lite"/>
    </source>
</evidence>
<gene>
    <name evidence="2" type="ORF">C2G38_2178190</name>
</gene>
<dbReference type="Proteomes" id="UP000266673">
    <property type="component" value="Unassembled WGS sequence"/>
</dbReference>
<accession>A0A397VLW8</accession>
<organism evidence="2 3">
    <name type="scientific">Gigaspora rosea</name>
    <dbReference type="NCBI Taxonomy" id="44941"/>
    <lineage>
        <taxon>Eukaryota</taxon>
        <taxon>Fungi</taxon>
        <taxon>Fungi incertae sedis</taxon>
        <taxon>Mucoromycota</taxon>
        <taxon>Glomeromycotina</taxon>
        <taxon>Glomeromycetes</taxon>
        <taxon>Diversisporales</taxon>
        <taxon>Gigasporaceae</taxon>
        <taxon>Gigaspora</taxon>
    </lineage>
</organism>
<feature type="compositionally biased region" description="Polar residues" evidence="1">
    <location>
        <begin position="68"/>
        <end position="79"/>
    </location>
</feature>
<evidence type="ECO:0000313" key="3">
    <source>
        <dbReference type="Proteomes" id="UP000266673"/>
    </source>
</evidence>
<sequence>MSTPESLDPKTVKMLWDQNQHKSQDKTSQSHKKKRTENITQVIADGIQDNVISDEAYTEETGLDPWINSETPESPQIENTDNHSRDCIIKISKSPEEKDLRKENTEIPDLRRKISEFDAERAELTRMIAEALKMTKEERTRRAVENAKLKARI</sequence>
<reference evidence="2 3" key="1">
    <citation type="submission" date="2018-06" db="EMBL/GenBank/DDBJ databases">
        <title>Comparative genomics reveals the genomic features of Rhizophagus irregularis, R. cerebriforme, R. diaphanum and Gigaspora rosea, and their symbiotic lifestyle signature.</title>
        <authorList>
            <person name="Morin E."/>
            <person name="San Clemente H."/>
            <person name="Chen E.C.H."/>
            <person name="De La Providencia I."/>
            <person name="Hainaut M."/>
            <person name="Kuo A."/>
            <person name="Kohler A."/>
            <person name="Murat C."/>
            <person name="Tang N."/>
            <person name="Roy S."/>
            <person name="Loubradou J."/>
            <person name="Henrissat B."/>
            <person name="Grigoriev I.V."/>
            <person name="Corradi N."/>
            <person name="Roux C."/>
            <person name="Martin F.M."/>
        </authorList>
    </citation>
    <scope>NUCLEOTIDE SEQUENCE [LARGE SCALE GENOMIC DNA]</scope>
    <source>
        <strain evidence="2 3">DAOM 194757</strain>
    </source>
</reference>
<feature type="region of interest" description="Disordered" evidence="1">
    <location>
        <begin position="1"/>
        <end position="37"/>
    </location>
</feature>
<comment type="caution">
    <text evidence="2">The sequence shown here is derived from an EMBL/GenBank/DDBJ whole genome shotgun (WGS) entry which is preliminary data.</text>
</comment>
<keyword evidence="3" id="KW-1185">Reference proteome</keyword>
<dbReference type="AlphaFoldDB" id="A0A397VLW8"/>
<feature type="region of interest" description="Disordered" evidence="1">
    <location>
        <begin position="62"/>
        <end position="85"/>
    </location>
</feature>
<dbReference type="EMBL" id="QKWP01000393">
    <property type="protein sequence ID" value="RIB20893.1"/>
    <property type="molecule type" value="Genomic_DNA"/>
</dbReference>
<evidence type="ECO:0000313" key="2">
    <source>
        <dbReference type="EMBL" id="RIB20893.1"/>
    </source>
</evidence>
<protein>
    <submittedName>
        <fullName evidence="2">Uncharacterized protein</fullName>
    </submittedName>
</protein>
<proteinExistence type="predicted"/>
<dbReference type="OrthoDB" id="2404249at2759"/>
<name>A0A397VLW8_9GLOM</name>